<dbReference type="HOGENOM" id="CLU_000022_3_3_1"/>
<evidence type="ECO:0008006" key="6">
    <source>
        <dbReference type="Google" id="ProtNLM"/>
    </source>
</evidence>
<dbReference type="Pfam" id="PF00501">
    <property type="entry name" value="AMP-binding"/>
    <property type="match status" value="1"/>
</dbReference>
<dbReference type="KEGG" id="pco:PHACADRAFT_146820"/>
<dbReference type="Proteomes" id="UP000008370">
    <property type="component" value="Unassembled WGS sequence"/>
</dbReference>
<dbReference type="PANTHER" id="PTHR42921">
    <property type="entry name" value="ACETOACETYL-COA SYNTHETASE"/>
    <property type="match status" value="1"/>
</dbReference>
<dbReference type="InterPro" id="IPR045851">
    <property type="entry name" value="AMP-bd_C_sf"/>
</dbReference>
<gene>
    <name evidence="4" type="ORF">PHACADRAFT_146820</name>
</gene>
<dbReference type="GeneID" id="18908704"/>
<dbReference type="EMBL" id="JH930473">
    <property type="protein sequence ID" value="EKM54658.1"/>
    <property type="molecule type" value="Genomic_DNA"/>
</dbReference>
<evidence type="ECO:0000313" key="4">
    <source>
        <dbReference type="EMBL" id="EKM54658.1"/>
    </source>
</evidence>
<name>K5VT06_PHACS</name>
<feature type="domain" description="AMP-dependent synthetase/ligase" evidence="2">
    <location>
        <begin position="101"/>
        <end position="381"/>
    </location>
</feature>
<dbReference type="Gene3D" id="3.30.300.30">
    <property type="match status" value="1"/>
</dbReference>
<sequence length="616" mass="69974">MDSQFASSRLIWRHKDPKSCRVEAFRQWINRKHRLHLKDYHELHKYSITDYMFWQDLWQYLNIIYSVPPEQIVTEGRMPEVRTWFPGARLNYAENILRFNGDSIAVTSARETGYVRQYTFRELREMVRHLASALRMNGLQKGDRVAAIITNSIDAIVIALAAVSIGAIFSSTATDMGVQGILDRYRQIQPKFVFAETEVVYAGKTIDLMPRVIEVVRDLQSRGLQGVVLLPSTKTGAEPQIPTGIPNCRTLSSFLAASDARPLTFEQLPFDHPVFVLYSSGTTGVPKCIVHCSGGLLLNGLKEGAFAYNMALDECYFQYTTPGWMMWNAMLIALGHGTRLIAYDGSPFHPSAQAFLKFISDHGATIWGTSPRFLMELQATGIEPPEIQSKSLGMAVEIYDPDGKNIEDIALPGELVCTRPHPSMPVHFWADKNDEKYRNAYFNRYPGVWHHGDFIVKNPKTQGFLILGRSDGVLNPSGVRFGSAEIYSVLDVFRDELEDTLCIGQRRPEDKDERVLLFVKMRPGRRFSEDLKRRIRDTIRKDLSPRHVPSYIFEIRDIPYTVNNKKIEVAVKQIVSGSNLKPSGTVANPESLEEYYKFRHLEKLVESEGSKAKAKL</sequence>
<organism evidence="4 5">
    <name type="scientific">Phanerochaete carnosa (strain HHB-10118-sp)</name>
    <name type="common">White-rot fungus</name>
    <name type="synonym">Peniophora carnosa</name>
    <dbReference type="NCBI Taxonomy" id="650164"/>
    <lineage>
        <taxon>Eukaryota</taxon>
        <taxon>Fungi</taxon>
        <taxon>Dikarya</taxon>
        <taxon>Basidiomycota</taxon>
        <taxon>Agaricomycotina</taxon>
        <taxon>Agaricomycetes</taxon>
        <taxon>Polyporales</taxon>
        <taxon>Phanerochaetaceae</taxon>
        <taxon>Phanerochaete</taxon>
    </lineage>
</organism>
<evidence type="ECO:0000259" key="3">
    <source>
        <dbReference type="Pfam" id="PF16177"/>
    </source>
</evidence>
<dbReference type="InterPro" id="IPR032387">
    <property type="entry name" value="ACAS_N"/>
</dbReference>
<dbReference type="GO" id="GO:0030729">
    <property type="term" value="F:acetoacetate-CoA ligase activity"/>
    <property type="evidence" value="ECO:0007669"/>
    <property type="project" value="TreeGrafter"/>
</dbReference>
<dbReference type="InParanoid" id="K5VT06"/>
<feature type="domain" description="Acetyl-coenzyme A synthetase N-terminal" evidence="3">
    <location>
        <begin position="40"/>
        <end position="95"/>
    </location>
</feature>
<dbReference type="Gene3D" id="3.40.50.12780">
    <property type="entry name" value="N-terminal domain of ligase-like"/>
    <property type="match status" value="1"/>
</dbReference>
<proteinExistence type="inferred from homology"/>
<dbReference type="STRING" id="650164.K5VT06"/>
<evidence type="ECO:0000256" key="1">
    <source>
        <dbReference type="ARBA" id="ARBA00006432"/>
    </source>
</evidence>
<dbReference type="PROSITE" id="PS00455">
    <property type="entry name" value="AMP_BINDING"/>
    <property type="match status" value="1"/>
</dbReference>
<accession>K5VT06</accession>
<dbReference type="RefSeq" id="XP_007397343.1">
    <property type="nucleotide sequence ID" value="XM_007397281.1"/>
</dbReference>
<protein>
    <recommendedName>
        <fullName evidence="6">AMP-dependent synthetase/ligase domain-containing protein</fullName>
    </recommendedName>
</protein>
<dbReference type="InterPro" id="IPR020845">
    <property type="entry name" value="AMP-binding_CS"/>
</dbReference>
<dbReference type="PANTHER" id="PTHR42921:SF4">
    <property type="entry name" value="ACETOACETYL-COA SYNTHASE (AFU_ORTHOLOGUE AFUA_8G04770)"/>
    <property type="match status" value="1"/>
</dbReference>
<comment type="similarity">
    <text evidence="1">Belongs to the ATP-dependent AMP-binding enzyme family.</text>
</comment>
<dbReference type="InterPro" id="IPR042099">
    <property type="entry name" value="ANL_N_sf"/>
</dbReference>
<dbReference type="InterPro" id="IPR000873">
    <property type="entry name" value="AMP-dep_synth/lig_dom"/>
</dbReference>
<keyword evidence="5" id="KW-1185">Reference proteome</keyword>
<evidence type="ECO:0000259" key="2">
    <source>
        <dbReference type="Pfam" id="PF00501"/>
    </source>
</evidence>
<dbReference type="SUPFAM" id="SSF56801">
    <property type="entry name" value="Acetyl-CoA synthetase-like"/>
    <property type="match status" value="1"/>
</dbReference>
<evidence type="ECO:0000313" key="5">
    <source>
        <dbReference type="Proteomes" id="UP000008370"/>
    </source>
</evidence>
<reference evidence="4 5" key="1">
    <citation type="journal article" date="2012" name="BMC Genomics">
        <title>Comparative genomics of the white-rot fungi, Phanerochaete carnosa and P. chrysosporium, to elucidate the genetic basis of the distinct wood types they colonize.</title>
        <authorList>
            <person name="Suzuki H."/>
            <person name="MacDonald J."/>
            <person name="Syed K."/>
            <person name="Salamov A."/>
            <person name="Hori C."/>
            <person name="Aerts A."/>
            <person name="Henrissat B."/>
            <person name="Wiebenga A."/>
            <person name="vanKuyk P.A."/>
            <person name="Barry K."/>
            <person name="Lindquist E."/>
            <person name="LaButti K."/>
            <person name="Lapidus A."/>
            <person name="Lucas S."/>
            <person name="Coutinho P."/>
            <person name="Gong Y."/>
            <person name="Samejima M."/>
            <person name="Mahadevan R."/>
            <person name="Abou-Zaid M."/>
            <person name="de Vries R.P."/>
            <person name="Igarashi K."/>
            <person name="Yadav J.S."/>
            <person name="Grigoriev I.V."/>
            <person name="Master E.R."/>
        </authorList>
    </citation>
    <scope>NUCLEOTIDE SEQUENCE [LARGE SCALE GENOMIC DNA]</scope>
    <source>
        <strain evidence="4 5">HHB-10118-sp</strain>
    </source>
</reference>
<dbReference type="OrthoDB" id="10253869at2759"/>
<dbReference type="AlphaFoldDB" id="K5VT06"/>
<dbReference type="Pfam" id="PF16177">
    <property type="entry name" value="ACAS_N"/>
    <property type="match status" value="1"/>
</dbReference>